<sequence length="111" mass="12666">MKTALELVLEAMIMESWDEEWGGDVDAPTGCYARLSIEESDLSEIGKSFHDILADEESFDLTSLVGQWIYRKNDQGIPFPELYTTEAEAIARFQALDQEFEAWFSADEVYV</sequence>
<accession>A0A1I9S7X3</accession>
<reference evidence="1 2" key="1">
    <citation type="submission" date="2016-08" db="EMBL/GenBank/DDBJ databases">
        <authorList>
            <person name="Hancock A.M."/>
            <person name="Richers M.J."/>
            <person name="Aulds L.B."/>
            <person name="Broadway M.L."/>
            <person name="Bryant E.N."/>
            <person name="Carroll B.M."/>
            <person name="Cheathem S.K."/>
            <person name="Crawford M.B."/>
            <person name="Dicus A.P."/>
            <person name="Gates S.D."/>
            <person name="Hawkins J.N."/>
            <person name="Jeansonne R.S."/>
            <person name="Jester R.T."/>
            <person name="Kim M.J."/>
            <person name="Lambert S.B."/>
            <person name="May H.R."/>
            <person name="Nguyen A.V."/>
            <person name="Patel A.S."/>
            <person name="Pham P."/>
            <person name="Robinson K.L."/>
            <person name="Sharma S."/>
            <person name="Shrestha S."/>
            <person name="Skains R.G."/>
            <person name="Johnson L."/>
            <person name="Duong Q.-N."/>
            <person name="Jeanfreau V.G."/>
            <person name="Alonzo F.L."/>
            <person name="Wiedemeier A.M.D."/>
            <person name="Gissendanner C.R."/>
            <person name="Findley A.M."/>
            <person name="Bollivar D."/>
            <person name="Garlena R.A."/>
            <person name="Russell D.A."/>
            <person name="Pope W.H."/>
            <person name="Jacobs-Sera D."/>
            <person name="Hendrix R.W."/>
            <person name="Hatfull G.F."/>
        </authorList>
    </citation>
    <scope>NUCLEOTIDE SEQUENCE [LARGE SCALE GENOMIC DNA]</scope>
</reference>
<evidence type="ECO:0000313" key="1">
    <source>
        <dbReference type="EMBL" id="AOZ62879.1"/>
    </source>
</evidence>
<evidence type="ECO:0000313" key="2">
    <source>
        <dbReference type="Proteomes" id="UP000226094"/>
    </source>
</evidence>
<name>A0A1I9S7X3_9CAUD</name>
<dbReference type="Proteomes" id="UP000226094">
    <property type="component" value="Segment"/>
</dbReference>
<organism evidence="1 2">
    <name type="scientific">Rhodococcus phage Partridge</name>
    <dbReference type="NCBI Taxonomy" id="1897441"/>
    <lineage>
        <taxon>Viruses</taxon>
        <taxon>Duplodnaviria</taxon>
        <taxon>Heunggongvirae</taxon>
        <taxon>Uroviricota</taxon>
        <taxon>Caudoviricetes</taxon>
        <taxon>Rerduovirus</taxon>
        <taxon>Rhodococcus virus Takoda</taxon>
    </lineage>
</organism>
<proteinExistence type="predicted"/>
<gene>
    <name evidence="1" type="ORF">SEA_PARTRIDGE_58</name>
</gene>
<dbReference type="EMBL" id="KX712237">
    <property type="protein sequence ID" value="AOZ62879.1"/>
    <property type="molecule type" value="Genomic_DNA"/>
</dbReference>
<protein>
    <submittedName>
        <fullName evidence="1">Uncharacterized protein</fullName>
    </submittedName>
</protein>